<reference evidence="1 2" key="1">
    <citation type="journal article" date="2013" name="Mar. Genomics">
        <title>Expression of sulfatases in Rhodopirellula baltica and the diversity of sulfatases in the genus Rhodopirellula.</title>
        <authorList>
            <person name="Wegner C.E."/>
            <person name="Richter-Heitmann T."/>
            <person name="Klindworth A."/>
            <person name="Klockow C."/>
            <person name="Richter M."/>
            <person name="Achstetter T."/>
            <person name="Glockner F.O."/>
            <person name="Harder J."/>
        </authorList>
    </citation>
    <scope>NUCLEOTIDE SEQUENCE [LARGE SCALE GENOMIC DNA]</scope>
    <source>
        <strain evidence="1 2">SM1</strain>
    </source>
</reference>
<evidence type="ECO:0000313" key="2">
    <source>
        <dbReference type="Proteomes" id="UP000011991"/>
    </source>
</evidence>
<evidence type="ECO:0000313" key="1">
    <source>
        <dbReference type="EMBL" id="EMI22776.1"/>
    </source>
</evidence>
<dbReference type="Proteomes" id="UP000011991">
    <property type="component" value="Unassembled WGS sequence"/>
</dbReference>
<accession>M5RUA6</accession>
<name>M5RUA6_9BACT</name>
<keyword evidence="2" id="KW-1185">Reference proteome</keyword>
<sequence>FEIPIGFTDNATTVPIRTVLQTPGSNLEPQNRDLETAGPIVSLKLCFGLNRSVTK</sequence>
<protein>
    <submittedName>
        <fullName evidence="1">Uncharacterized protein</fullName>
    </submittedName>
</protein>
<feature type="non-terminal residue" evidence="1">
    <location>
        <position position="1"/>
    </location>
</feature>
<gene>
    <name evidence="1" type="ORF">RMSM_00294</name>
</gene>
<proteinExistence type="predicted"/>
<comment type="caution">
    <text evidence="1">The sequence shown here is derived from an EMBL/GenBank/DDBJ whole genome shotgun (WGS) entry which is preliminary data.</text>
</comment>
<dbReference type="AlphaFoldDB" id="M5RUA6"/>
<organism evidence="1 2">
    <name type="scientific">Rhodopirellula maiorica SM1</name>
    <dbReference type="NCBI Taxonomy" id="1265738"/>
    <lineage>
        <taxon>Bacteria</taxon>
        <taxon>Pseudomonadati</taxon>
        <taxon>Planctomycetota</taxon>
        <taxon>Planctomycetia</taxon>
        <taxon>Pirellulales</taxon>
        <taxon>Pirellulaceae</taxon>
        <taxon>Novipirellula</taxon>
    </lineage>
</organism>
<dbReference type="EMBL" id="ANOG01000040">
    <property type="protein sequence ID" value="EMI22776.1"/>
    <property type="molecule type" value="Genomic_DNA"/>
</dbReference>